<gene>
    <name evidence="5" type="ORF">DDJ31_15010</name>
    <name evidence="4" type="ORF">ELQ87_24260</name>
</gene>
<reference evidence="4 6" key="2">
    <citation type="submission" date="2018-12" db="EMBL/GenBank/DDBJ databases">
        <title>Streptomyces griseoviridis F1-27 complete genome.</title>
        <authorList>
            <person name="Mariita R.M."/>
            <person name="Sello J.K."/>
        </authorList>
    </citation>
    <scope>NUCLEOTIDE SEQUENCE [LARGE SCALE GENOMIC DNA]</scope>
    <source>
        <strain evidence="4 6">F1-27</strain>
    </source>
</reference>
<name>A0A3S9ZH43_STRGD</name>
<dbReference type="GO" id="GO:0004252">
    <property type="term" value="F:serine-type endopeptidase activity"/>
    <property type="evidence" value="ECO:0007669"/>
    <property type="project" value="InterPro"/>
</dbReference>
<evidence type="ECO:0000313" key="4">
    <source>
        <dbReference type="EMBL" id="AZS87018.1"/>
    </source>
</evidence>
<evidence type="ECO:0000259" key="3">
    <source>
        <dbReference type="Pfam" id="PF00326"/>
    </source>
</evidence>
<sequence>MTAARPTTAPRTYGVYRPVLPVTRPGHPERMVYTGDAGGRCEIFVWDRSTDTTRQLTDRPHGTLLCAVDDEAVWWFDEDPGGMGGWRTQDFDGGPDRPALTGVPSGRPAGLALAAGGTAAVAIRGPEGLSVHLGRRGGTGRAVLRTTESGTLCDLAPDGGLLALSGPAHSARAVTLLTPDGATVAVLSGTRERTWALGFAPAHARADGATGPAGGAERSAGRTAMSDRTPFPAPLPAPVPAPGTSPLLVMRERDGRYHLGTWTLGRGLELLPWCSFDTETTARWYPGSDGARVLLRQDRHGRSRLFTADLDRRELTPVPTPEGSILDASPAADGDVHFIWTDAVNVPRALSLSGRPLPGQSDWRLPRFGHRRDLWTPGPDGPVHTFVTTPADRPAPHPLVLLVHGGPADHDRDAYDPMVQALVGSGYAVARVNYRGSTGYGPRWRSAYSEGVGHTQVADLVRARADLLERGIGRPGAVGLCGTSWGGYLTLLALGTRPELWDVGVAVKPLADCVTAFRHSTPALQALDTALFGGTPDEVPDAYAHASPSSYAAAIRAPLLVVAARRDAKCPPEQVEAYLAVLRAGGVAHELMWLESGHDGYDGADHLAVIRRSLRFLGRGLPQAPAPAEPSPHRERR</sequence>
<dbReference type="GO" id="GO:0006508">
    <property type="term" value="P:proteolysis"/>
    <property type="evidence" value="ECO:0007669"/>
    <property type="project" value="InterPro"/>
</dbReference>
<evidence type="ECO:0000313" key="6">
    <source>
        <dbReference type="Proteomes" id="UP000271291"/>
    </source>
</evidence>
<dbReference type="Proteomes" id="UP000501753">
    <property type="component" value="Chromosome"/>
</dbReference>
<evidence type="ECO:0000313" key="7">
    <source>
        <dbReference type="Proteomes" id="UP000501753"/>
    </source>
</evidence>
<dbReference type="EMBL" id="CP029078">
    <property type="protein sequence ID" value="QCN86127.1"/>
    <property type="molecule type" value="Genomic_DNA"/>
</dbReference>
<dbReference type="Pfam" id="PF00326">
    <property type="entry name" value="Peptidase_S9"/>
    <property type="match status" value="1"/>
</dbReference>
<evidence type="ECO:0000313" key="5">
    <source>
        <dbReference type="EMBL" id="QCN86127.1"/>
    </source>
</evidence>
<reference evidence="5 7" key="1">
    <citation type="submission" date="2018-04" db="EMBL/GenBank/DDBJ databases">
        <title>Complete genome sequences of Streptomyces griseoviridis K61 and characterization of antagonistic properties of biological control agents.</title>
        <authorList>
            <person name="Mariita R.M."/>
            <person name="Sello J.K."/>
        </authorList>
    </citation>
    <scope>NUCLEOTIDE SEQUENCE [LARGE SCALE GENOMIC DNA]</scope>
    <source>
        <strain evidence="5 7">K61</strain>
    </source>
</reference>
<keyword evidence="7" id="KW-1185">Reference proteome</keyword>
<proteinExistence type="predicted"/>
<feature type="region of interest" description="Disordered" evidence="2">
    <location>
        <begin position="206"/>
        <end position="239"/>
    </location>
</feature>
<dbReference type="InterPro" id="IPR029058">
    <property type="entry name" value="AB_hydrolase_fold"/>
</dbReference>
<dbReference type="OrthoDB" id="128799at2"/>
<dbReference type="PANTHER" id="PTHR42776">
    <property type="entry name" value="SERINE PEPTIDASE S9 FAMILY MEMBER"/>
    <property type="match status" value="1"/>
</dbReference>
<dbReference type="Proteomes" id="UP000271291">
    <property type="component" value="Chromosome"/>
</dbReference>
<dbReference type="Gene3D" id="3.40.50.1820">
    <property type="entry name" value="alpha/beta hydrolase"/>
    <property type="match status" value="1"/>
</dbReference>
<evidence type="ECO:0000256" key="1">
    <source>
        <dbReference type="ARBA" id="ARBA00022801"/>
    </source>
</evidence>
<dbReference type="PANTHER" id="PTHR42776:SF27">
    <property type="entry name" value="DIPEPTIDYL PEPTIDASE FAMILY MEMBER 6"/>
    <property type="match status" value="1"/>
</dbReference>
<dbReference type="AlphaFoldDB" id="A0A3S9ZH43"/>
<dbReference type="PROSITE" id="PS00708">
    <property type="entry name" value="PRO_ENDOPEP_SER"/>
    <property type="match status" value="1"/>
</dbReference>
<dbReference type="InterPro" id="IPR001375">
    <property type="entry name" value="Peptidase_S9_cat"/>
</dbReference>
<dbReference type="EMBL" id="CP034687">
    <property type="protein sequence ID" value="AZS87018.1"/>
    <property type="molecule type" value="Genomic_DNA"/>
</dbReference>
<organism evidence="4 6">
    <name type="scientific">Streptomyces griseoviridis</name>
    <dbReference type="NCBI Taxonomy" id="45398"/>
    <lineage>
        <taxon>Bacteria</taxon>
        <taxon>Bacillati</taxon>
        <taxon>Actinomycetota</taxon>
        <taxon>Actinomycetes</taxon>
        <taxon>Kitasatosporales</taxon>
        <taxon>Streptomycetaceae</taxon>
        <taxon>Streptomyces</taxon>
    </lineage>
</organism>
<dbReference type="SUPFAM" id="SSF82171">
    <property type="entry name" value="DPP6 N-terminal domain-like"/>
    <property type="match status" value="1"/>
</dbReference>
<dbReference type="InterPro" id="IPR002471">
    <property type="entry name" value="Pept_S9_AS"/>
</dbReference>
<dbReference type="SUPFAM" id="SSF53474">
    <property type="entry name" value="alpha/beta-Hydrolases"/>
    <property type="match status" value="1"/>
</dbReference>
<evidence type="ECO:0000256" key="2">
    <source>
        <dbReference type="SAM" id="MobiDB-lite"/>
    </source>
</evidence>
<protein>
    <submittedName>
        <fullName evidence="4">S9 family peptidase</fullName>
    </submittedName>
</protein>
<keyword evidence="1" id="KW-0378">Hydrolase</keyword>
<dbReference type="KEGG" id="sgd:ELQ87_24260"/>
<dbReference type="RefSeq" id="WP_127179820.1">
    <property type="nucleotide sequence ID" value="NZ_CP029078.1"/>
</dbReference>
<accession>A0A3S9ZH43</accession>
<feature type="domain" description="Peptidase S9 prolyl oligopeptidase catalytic" evidence="3">
    <location>
        <begin position="419"/>
        <end position="619"/>
    </location>
</feature>